<evidence type="ECO:0000313" key="4">
    <source>
        <dbReference type="Proteomes" id="UP000239504"/>
    </source>
</evidence>
<organism evidence="3 4">
    <name type="scientific">Hyphococcus luteus</name>
    <dbReference type="NCBI Taxonomy" id="2058213"/>
    <lineage>
        <taxon>Bacteria</taxon>
        <taxon>Pseudomonadati</taxon>
        <taxon>Pseudomonadota</taxon>
        <taxon>Alphaproteobacteria</taxon>
        <taxon>Parvularculales</taxon>
        <taxon>Parvularculaceae</taxon>
        <taxon>Hyphococcus</taxon>
    </lineage>
</organism>
<name>A0A2S7KAU9_9PROT</name>
<keyword evidence="2" id="KW-0472">Membrane</keyword>
<feature type="transmembrane region" description="Helical" evidence="2">
    <location>
        <begin position="164"/>
        <end position="187"/>
    </location>
</feature>
<feature type="transmembrane region" description="Helical" evidence="2">
    <location>
        <begin position="116"/>
        <end position="133"/>
    </location>
</feature>
<feature type="transmembrane region" description="Helical" evidence="2">
    <location>
        <begin position="339"/>
        <end position="361"/>
    </location>
</feature>
<protein>
    <submittedName>
        <fullName evidence="3">Uncharacterized protein</fullName>
    </submittedName>
</protein>
<feature type="transmembrane region" description="Helical" evidence="2">
    <location>
        <begin position="282"/>
        <end position="305"/>
    </location>
</feature>
<reference evidence="3 4" key="1">
    <citation type="submission" date="2017-12" db="EMBL/GenBank/DDBJ databases">
        <authorList>
            <person name="Hurst M.R.H."/>
        </authorList>
    </citation>
    <scope>NUCLEOTIDE SEQUENCE [LARGE SCALE GENOMIC DNA]</scope>
    <source>
        <strain evidence="3 4">SY-3-19</strain>
    </source>
</reference>
<keyword evidence="2" id="KW-1133">Transmembrane helix</keyword>
<proteinExistence type="predicted"/>
<dbReference type="Proteomes" id="UP000239504">
    <property type="component" value="Unassembled WGS sequence"/>
</dbReference>
<dbReference type="EMBL" id="PJCH01000001">
    <property type="protein sequence ID" value="PQA89635.1"/>
    <property type="molecule type" value="Genomic_DNA"/>
</dbReference>
<evidence type="ECO:0000313" key="3">
    <source>
        <dbReference type="EMBL" id="PQA89635.1"/>
    </source>
</evidence>
<accession>A0A2S7KAU9</accession>
<keyword evidence="2" id="KW-0812">Transmembrane</keyword>
<dbReference type="AlphaFoldDB" id="A0A2S7KAU9"/>
<evidence type="ECO:0000256" key="2">
    <source>
        <dbReference type="SAM" id="Phobius"/>
    </source>
</evidence>
<feature type="region of interest" description="Disordered" evidence="1">
    <location>
        <begin position="1"/>
        <end position="70"/>
    </location>
</feature>
<feature type="compositionally biased region" description="Basic and acidic residues" evidence="1">
    <location>
        <begin position="475"/>
        <end position="494"/>
    </location>
</feature>
<sequence length="494" mass="52253">MSAFGKWSGGKASDMLGAMRASADGAPRRLSGGGEPRQSERTTQDFAPLDPTRALFPNEEETPEGETPRRAAPLQNLLGKSAFNLERLRELLGYHAALIASATADRAAGEKSLTIWGWRAAIGVLWLAAGVWLNQAALNARAEDLAATVTGGVPIADAEILSRVFLAVGTAGIAAAMVMIFWVFAAGNGDNRKLRRRGEAFGGELAGEIRELNETLKARRDMVVEGPKSARGLSAASQCHLEGLEACSLFGQIPFLTASDPEDADAEYLRFLHRFAPPAPGYGFGAVLGFGLLSVAIGVLAGWIAGFARAVSLYNPDAAIVAAEPVVIAMMAYPLAAQALLFGGLLYLLMGLVIEAFSGVVGRGEMARARRDALDAMRSAYVAQEAPLETELVRQVEDVVEILRAQLGVGGARAGLSGGRNEDASANHAGAFSPEDEVPEWRRRDSSVKFVETGFSAAPSSFRTDAFAKKFSGSGERETGSKRGGEGLKNRSRD</sequence>
<gene>
    <name evidence="3" type="ORF">CW354_01860</name>
</gene>
<feature type="region of interest" description="Disordered" evidence="1">
    <location>
        <begin position="415"/>
        <end position="438"/>
    </location>
</feature>
<keyword evidence="4" id="KW-1185">Reference proteome</keyword>
<comment type="caution">
    <text evidence="3">The sequence shown here is derived from an EMBL/GenBank/DDBJ whole genome shotgun (WGS) entry which is preliminary data.</text>
</comment>
<evidence type="ECO:0000256" key="1">
    <source>
        <dbReference type="SAM" id="MobiDB-lite"/>
    </source>
</evidence>
<dbReference type="RefSeq" id="WP_104828337.1">
    <property type="nucleotide sequence ID" value="NZ_PJCH01000001.1"/>
</dbReference>
<feature type="region of interest" description="Disordered" evidence="1">
    <location>
        <begin position="469"/>
        <end position="494"/>
    </location>
</feature>